<reference evidence="11 12" key="1">
    <citation type="journal article" date="2013" name="BMC Genomics">
        <title>Genomes of "Spiribacter", a streamlined, successful halophilic bacterium.</title>
        <authorList>
            <person name="Lopez-Perez M."/>
            <person name="Ghai R."/>
            <person name="Leon M.J."/>
            <person name="Rodriguez-Olmos A."/>
            <person name="Copa-Patino J.L."/>
            <person name="Soliveri J."/>
            <person name="Sanchez-Porro C."/>
            <person name="Ventosa A."/>
            <person name="Rodriguez-Valera F."/>
        </authorList>
    </citation>
    <scope>NUCLEOTIDE SEQUENCE [LARGE SCALE GENOMIC DNA]</scope>
    <source>
        <strain evidence="11 12">UAH-SP71</strain>
    </source>
</reference>
<dbReference type="GO" id="GO:0005886">
    <property type="term" value="C:plasma membrane"/>
    <property type="evidence" value="ECO:0007669"/>
    <property type="project" value="UniProtKB-SubCell"/>
</dbReference>
<dbReference type="CDD" id="cd06581">
    <property type="entry name" value="TM_PBP1_LivM_like"/>
    <property type="match status" value="1"/>
</dbReference>
<evidence type="ECO:0000313" key="11">
    <source>
        <dbReference type="EMBL" id="AGY91440.1"/>
    </source>
</evidence>
<feature type="transmembrane region" description="Helical" evidence="9">
    <location>
        <begin position="229"/>
        <end position="249"/>
    </location>
</feature>
<dbReference type="eggNOG" id="COG4674">
    <property type="taxonomic scope" value="Bacteria"/>
</dbReference>
<feature type="transmembrane region" description="Helical" evidence="9">
    <location>
        <begin position="156"/>
        <end position="176"/>
    </location>
</feature>
<feature type="transmembrane region" description="Helical" evidence="9">
    <location>
        <begin position="105"/>
        <end position="125"/>
    </location>
</feature>
<feature type="transmembrane region" description="Helical" evidence="9">
    <location>
        <begin position="72"/>
        <end position="93"/>
    </location>
</feature>
<dbReference type="GO" id="GO:0005524">
    <property type="term" value="F:ATP binding"/>
    <property type="evidence" value="ECO:0007669"/>
    <property type="project" value="InterPro"/>
</dbReference>
<dbReference type="PATRIC" id="fig|1335757.3.peg.421"/>
<evidence type="ECO:0000256" key="5">
    <source>
        <dbReference type="ARBA" id="ARBA00022692"/>
    </source>
</evidence>
<dbReference type="InterPro" id="IPR043428">
    <property type="entry name" value="LivM-like"/>
</dbReference>
<dbReference type="Pfam" id="PF02653">
    <property type="entry name" value="BPD_transp_2"/>
    <property type="match status" value="1"/>
</dbReference>
<dbReference type="HOGENOM" id="CLU_006313_5_1_6"/>
<feature type="transmembrane region" description="Helical" evidence="9">
    <location>
        <begin position="256"/>
        <end position="277"/>
    </location>
</feature>
<dbReference type="Pfam" id="PF00005">
    <property type="entry name" value="ABC_tran"/>
    <property type="match status" value="1"/>
</dbReference>
<feature type="transmembrane region" description="Helical" evidence="9">
    <location>
        <begin position="12"/>
        <end position="34"/>
    </location>
</feature>
<keyword evidence="12" id="KW-1185">Reference proteome</keyword>
<evidence type="ECO:0000256" key="4">
    <source>
        <dbReference type="ARBA" id="ARBA00022475"/>
    </source>
</evidence>
<evidence type="ECO:0000256" key="3">
    <source>
        <dbReference type="ARBA" id="ARBA00022448"/>
    </source>
</evidence>
<dbReference type="Gene3D" id="3.40.50.300">
    <property type="entry name" value="P-loop containing nucleotide triphosphate hydrolases"/>
    <property type="match status" value="1"/>
</dbReference>
<dbReference type="GO" id="GO:0015807">
    <property type="term" value="P:L-amino acid transport"/>
    <property type="evidence" value="ECO:0007669"/>
    <property type="project" value="TreeGrafter"/>
</dbReference>
<dbReference type="InterPro" id="IPR001851">
    <property type="entry name" value="ABC_transp_permease"/>
</dbReference>
<comment type="similarity">
    <text evidence="2">Belongs to the ABC transporter superfamily.</text>
</comment>
<dbReference type="eggNOG" id="COG4177">
    <property type="taxonomic scope" value="Bacteria"/>
</dbReference>
<gene>
    <name evidence="11" type="ORF">SPICUR_02125</name>
</gene>
<accession>U5T1Z1</accession>
<evidence type="ECO:0000259" key="10">
    <source>
        <dbReference type="PROSITE" id="PS50893"/>
    </source>
</evidence>
<keyword evidence="5 9" id="KW-0812">Transmembrane</keyword>
<dbReference type="InterPro" id="IPR052156">
    <property type="entry name" value="BCAA_Transport_ATP-bd_LivF"/>
</dbReference>
<dbReference type="KEGG" id="spiu:SPICUR_02125"/>
<keyword evidence="6" id="KW-0029">Amino-acid transport</keyword>
<name>U5T1Z1_9GAMM</name>
<feature type="transmembrane region" description="Helical" evidence="9">
    <location>
        <begin position="283"/>
        <end position="304"/>
    </location>
</feature>
<comment type="subcellular location">
    <subcellularLocation>
        <location evidence="1">Cell inner membrane</location>
        <topology evidence="1">Multi-pass membrane protein</topology>
    </subcellularLocation>
</comment>
<keyword evidence="4" id="KW-1003">Cell membrane</keyword>
<proteinExistence type="inferred from homology"/>
<organism evidence="11 12">
    <name type="scientific">Spiribacter curvatus</name>
    <dbReference type="NCBI Taxonomy" id="1335757"/>
    <lineage>
        <taxon>Bacteria</taxon>
        <taxon>Pseudomonadati</taxon>
        <taxon>Pseudomonadota</taxon>
        <taxon>Gammaproteobacteria</taxon>
        <taxon>Chromatiales</taxon>
        <taxon>Ectothiorhodospiraceae</taxon>
        <taxon>Spiribacter</taxon>
    </lineage>
</organism>
<evidence type="ECO:0000313" key="12">
    <source>
        <dbReference type="Proteomes" id="UP000017640"/>
    </source>
</evidence>
<evidence type="ECO:0000256" key="6">
    <source>
        <dbReference type="ARBA" id="ARBA00022970"/>
    </source>
</evidence>
<dbReference type="AlphaFoldDB" id="U5T1Z1"/>
<protein>
    <recommendedName>
        <fullName evidence="10">ABC transporter domain-containing protein</fullName>
    </recommendedName>
</protein>
<dbReference type="GO" id="GO:0016887">
    <property type="term" value="F:ATP hydrolysis activity"/>
    <property type="evidence" value="ECO:0007669"/>
    <property type="project" value="InterPro"/>
</dbReference>
<dbReference type="STRING" id="1335757.SPICUR_02125"/>
<dbReference type="SUPFAM" id="SSF52540">
    <property type="entry name" value="P-loop containing nucleoside triphosphate hydrolases"/>
    <property type="match status" value="1"/>
</dbReference>
<keyword evidence="3" id="KW-0813">Transport</keyword>
<dbReference type="Proteomes" id="UP000017640">
    <property type="component" value="Chromosome"/>
</dbReference>
<evidence type="ECO:0000256" key="1">
    <source>
        <dbReference type="ARBA" id="ARBA00004429"/>
    </source>
</evidence>
<dbReference type="PANTHER" id="PTHR43820">
    <property type="entry name" value="HIGH-AFFINITY BRANCHED-CHAIN AMINO ACID TRANSPORT ATP-BINDING PROTEIN LIVF"/>
    <property type="match status" value="1"/>
</dbReference>
<evidence type="ECO:0000256" key="9">
    <source>
        <dbReference type="SAM" id="Phobius"/>
    </source>
</evidence>
<dbReference type="PROSITE" id="PS50893">
    <property type="entry name" value="ABC_TRANSPORTER_2"/>
    <property type="match status" value="1"/>
</dbReference>
<evidence type="ECO:0000256" key="2">
    <source>
        <dbReference type="ARBA" id="ARBA00005417"/>
    </source>
</evidence>
<feature type="transmembrane region" description="Helical" evidence="9">
    <location>
        <begin position="46"/>
        <end position="66"/>
    </location>
</feature>
<dbReference type="InterPro" id="IPR003439">
    <property type="entry name" value="ABC_transporter-like_ATP-bd"/>
</dbReference>
<sequence length="576" mass="60924">MAAVLGWNADQYVAHIATSWLAFGLVALGLDLVWGKGGDLSLGHTVFFGLGAYAYGIAGTNLAPLIGSTVVIGIVAGALIGALAAAVVAFFLFYGRLGPLQTTIITYALVLVMYTAAVGLTFNVGDAYVGGANGMTTVPMLTLGFGDGAAPLSPHGIFLVTLALALVIFIGVLALLRNPFGLVISGIRQNLLKTELLGYDVRLYRLLLFALSGAIAGIGGAIYGAWAMYVSPNIFSVTQALLIPIYVLVGGRGSLWGAFLGAVFVGGLSFWLGGGVVGGQTTLVLGGGLILLILLAPRGILGIVRRRRVAGGEQHSTTTERGDLSGVDELFGREVTGRVLLETVDLQKRFGGVTATDNVSLQFQDCGIHCLIGPNGAGKSTFLTTCLGLLKPNNGRVLFEGQEITAWAPYRRVREGLGIKLQVARILEECTVRENLWLAAYSKLRDKAAAERRVGLVLQTIGLAARADELGGALSHGEQQWLDIGVVLSLEPKLIFLDEPAAGMTGEERRHTVAMLKRISQFAGVVVVEHDMDFIRELDSPVTVLHQGGVFASGTIDELREDERVLDIYLGRPTDA</sequence>
<dbReference type="InterPro" id="IPR027417">
    <property type="entry name" value="P-loop_NTPase"/>
</dbReference>
<dbReference type="PANTHER" id="PTHR43820:SF3">
    <property type="entry name" value="BRANCHED-CHAIN AMINO ACID TRANSPORT SYSTEM,ATP-BINDING PROTEIN"/>
    <property type="match status" value="1"/>
</dbReference>
<evidence type="ECO:0000256" key="7">
    <source>
        <dbReference type="ARBA" id="ARBA00022989"/>
    </source>
</evidence>
<feature type="domain" description="ABC transporter" evidence="10">
    <location>
        <begin position="341"/>
        <end position="572"/>
    </location>
</feature>
<dbReference type="GO" id="GO:0015658">
    <property type="term" value="F:branched-chain amino acid transmembrane transporter activity"/>
    <property type="evidence" value="ECO:0007669"/>
    <property type="project" value="InterPro"/>
</dbReference>
<keyword evidence="8 9" id="KW-0472">Membrane</keyword>
<keyword evidence="7 9" id="KW-1133">Transmembrane helix</keyword>
<feature type="transmembrane region" description="Helical" evidence="9">
    <location>
        <begin position="203"/>
        <end position="223"/>
    </location>
</feature>
<evidence type="ECO:0000256" key="8">
    <source>
        <dbReference type="ARBA" id="ARBA00023136"/>
    </source>
</evidence>
<dbReference type="EMBL" id="CP005990">
    <property type="protein sequence ID" value="AGY91440.1"/>
    <property type="molecule type" value="Genomic_DNA"/>
</dbReference>